<accession>A0A0N4VLR1</accession>
<dbReference type="Proteomes" id="UP000274131">
    <property type="component" value="Unassembled WGS sequence"/>
</dbReference>
<dbReference type="WBParaSite" id="EVEC_0001182901-mRNA-1">
    <property type="protein sequence ID" value="EVEC_0001182901-mRNA-1"/>
    <property type="gene ID" value="EVEC_0001182901"/>
</dbReference>
<keyword evidence="1" id="KW-0732">Signal</keyword>
<dbReference type="PANTHER" id="PTHR34401">
    <property type="entry name" value="PROTEIN CBG12388-RELATED"/>
    <property type="match status" value="1"/>
</dbReference>
<evidence type="ECO:0000313" key="4">
    <source>
        <dbReference type="WBParaSite" id="EVEC_0001182901-mRNA-1"/>
    </source>
</evidence>
<proteinExistence type="predicted"/>
<dbReference type="AlphaFoldDB" id="A0A0N4VLR1"/>
<reference evidence="2 3" key="2">
    <citation type="submission" date="2018-10" db="EMBL/GenBank/DDBJ databases">
        <authorList>
            <consortium name="Pathogen Informatics"/>
        </authorList>
    </citation>
    <scope>NUCLEOTIDE SEQUENCE [LARGE SCALE GENOMIC DNA]</scope>
</reference>
<keyword evidence="3" id="KW-1185">Reference proteome</keyword>
<evidence type="ECO:0000256" key="1">
    <source>
        <dbReference type="SAM" id="SignalP"/>
    </source>
</evidence>
<organism evidence="4">
    <name type="scientific">Enterobius vermicularis</name>
    <name type="common">Human pinworm</name>
    <dbReference type="NCBI Taxonomy" id="51028"/>
    <lineage>
        <taxon>Eukaryota</taxon>
        <taxon>Metazoa</taxon>
        <taxon>Ecdysozoa</taxon>
        <taxon>Nematoda</taxon>
        <taxon>Chromadorea</taxon>
        <taxon>Rhabditida</taxon>
        <taxon>Spirurina</taxon>
        <taxon>Oxyuridomorpha</taxon>
        <taxon>Oxyuroidea</taxon>
        <taxon>Oxyuridae</taxon>
        <taxon>Enterobius</taxon>
    </lineage>
</organism>
<dbReference type="EMBL" id="UXUI01011586">
    <property type="protein sequence ID" value="VDD96356.1"/>
    <property type="molecule type" value="Genomic_DNA"/>
</dbReference>
<dbReference type="OrthoDB" id="5833681at2759"/>
<reference evidence="4" key="1">
    <citation type="submission" date="2017-02" db="UniProtKB">
        <authorList>
            <consortium name="WormBaseParasite"/>
        </authorList>
    </citation>
    <scope>IDENTIFICATION</scope>
</reference>
<dbReference type="STRING" id="51028.A0A0N4VLR1"/>
<name>A0A0N4VLR1_ENTVE</name>
<gene>
    <name evidence="2" type="ORF">EVEC_LOCUS11107</name>
</gene>
<dbReference type="PANTHER" id="PTHR34401:SF3">
    <property type="entry name" value="DB DOMAIN-CONTAINING PROTEIN"/>
    <property type="match status" value="1"/>
</dbReference>
<evidence type="ECO:0000313" key="3">
    <source>
        <dbReference type="Proteomes" id="UP000274131"/>
    </source>
</evidence>
<evidence type="ECO:0000313" key="2">
    <source>
        <dbReference type="EMBL" id="VDD96356.1"/>
    </source>
</evidence>
<feature type="signal peptide" evidence="1">
    <location>
        <begin position="1"/>
        <end position="20"/>
    </location>
</feature>
<feature type="chain" id="PRO_5043123041" evidence="1">
    <location>
        <begin position="21"/>
        <end position="200"/>
    </location>
</feature>
<sequence>MLLLWTITLLLALTKDCVSGSKMVRQCTCEEYQKCKTAVLDALEPCSNQCQEHVVKTGADFEKLKECGNRQKSHIEDTINCLEKSFPYGCTDGVPDMIPRRNRAAMEVAILTETTKMMRSANLHKELYPFLGIGRKYAKCVQKCVDRLTNNCTRPIKCALDLPPAEEFISTAKQCAITNQFLAPSVLAELCECAVDAGLK</sequence>
<protein>
    <submittedName>
        <fullName evidence="4">CPG4 domain-containing protein</fullName>
    </submittedName>
</protein>